<evidence type="ECO:0000313" key="2">
    <source>
        <dbReference type="EMBL" id="ADL26968.1"/>
    </source>
</evidence>
<evidence type="ECO:0000313" key="3">
    <source>
        <dbReference type="Proteomes" id="UP000000517"/>
    </source>
</evidence>
<organism evidence="2 3">
    <name type="scientific">Fibrobacter succinogenes (strain ATCC 19169 / S85)</name>
    <dbReference type="NCBI Taxonomy" id="59374"/>
    <lineage>
        <taxon>Bacteria</taxon>
        <taxon>Pseudomonadati</taxon>
        <taxon>Fibrobacterota</taxon>
        <taxon>Fibrobacteria</taxon>
        <taxon>Fibrobacterales</taxon>
        <taxon>Fibrobacteraceae</taxon>
        <taxon>Fibrobacter</taxon>
    </lineage>
</organism>
<keyword evidence="1" id="KW-1133">Transmembrane helix</keyword>
<keyword evidence="1" id="KW-0472">Membrane</keyword>
<sequence length="373" mass="39672">MFWASPFIIVFFVYSLRMKEKNVNSKTAKPVKAKKAKAETQEKNADSLLVATKKDSTNVLAIEPDCLNAPGNLDAGAVDGDSAGNDAGMPALPTAEQLGITITAGNVGNAGDAGNATGSATGNVPLSATVGDTIIFPVTVSWSVNGSAILVVPTSSANAKGILQLGVSQESSRSVKDGKEMAQITFNYKLVMQDTGNLNIPAMRFEIPTPMGQSLDLRSDSVPIRVDAPFNAMPFIAGGAVGVCVLLAALWRMRKRAHLRAATAAKNAFENALREKMVVLKQRVMVADSREWLLELEGICKEYALHQFGAAEGTAAASAVNLDALVADGKLDGWKPLLEEFAHARYGGGKRDSFENKETWKLAMTLMGIKEED</sequence>
<dbReference type="HOGENOM" id="CLU_741349_0_0_0"/>
<reference evidence="3" key="1">
    <citation type="submission" date="2010-08" db="EMBL/GenBank/DDBJ databases">
        <title>Complete sequence of Fibrobacter succinogenes subsp. succinogenes S85.</title>
        <authorList>
            <person name="Durkin A.S."/>
            <person name="Nelson K.E."/>
            <person name="Morrison M."/>
            <person name="Forsberg C.W."/>
            <person name="Wilson D.B."/>
            <person name="Russell J.B."/>
            <person name="Cann I.K.O."/>
            <person name="Mackie R.I."/>
            <person name="White B.A."/>
        </authorList>
    </citation>
    <scope>NUCLEOTIDE SEQUENCE [LARGE SCALE GENOMIC DNA]</scope>
    <source>
        <strain evidence="3">ATCC 19169 / S85</strain>
    </source>
</reference>
<proteinExistence type="predicted"/>
<keyword evidence="1" id="KW-0812">Transmembrane</keyword>
<gene>
    <name evidence="2" type="ordered locus">FSU_1679</name>
</gene>
<dbReference type="EMBL" id="CP002158">
    <property type="protein sequence ID" value="ADL26968.1"/>
    <property type="molecule type" value="Genomic_DNA"/>
</dbReference>
<dbReference type="AlphaFoldDB" id="D9SAV8"/>
<dbReference type="Proteomes" id="UP000000517">
    <property type="component" value="Chromosome"/>
</dbReference>
<dbReference type="Pfam" id="PF13584">
    <property type="entry name" value="BatD"/>
    <property type="match status" value="1"/>
</dbReference>
<protein>
    <submittedName>
        <fullName evidence="2">Uncharacterized protein</fullName>
    </submittedName>
</protein>
<name>D9SAV8_FIBSS</name>
<dbReference type="InterPro" id="IPR025738">
    <property type="entry name" value="BatD"/>
</dbReference>
<dbReference type="PATRIC" id="fig|59374.8.peg.1620"/>
<feature type="transmembrane region" description="Helical" evidence="1">
    <location>
        <begin position="232"/>
        <end position="251"/>
    </location>
</feature>
<accession>D9SAV8</accession>
<evidence type="ECO:0000256" key="1">
    <source>
        <dbReference type="SAM" id="Phobius"/>
    </source>
</evidence>
<dbReference type="KEGG" id="fsc:FSU_1679"/>